<dbReference type="RefSeq" id="WP_234622402.1">
    <property type="nucleotide sequence ID" value="NZ_JAHWXT010000001.1"/>
</dbReference>
<evidence type="ECO:0000313" key="2">
    <source>
        <dbReference type="EMBL" id="MCF0262893.1"/>
    </source>
</evidence>
<reference evidence="2" key="1">
    <citation type="submission" date="2021-07" db="EMBL/GenBank/DDBJ databases">
        <authorList>
            <person name="Fernandez M."/>
            <person name="Pereira P."/>
            <person name="Torres Tejerizo G.A."/>
            <person name="Gonzalez P."/>
            <person name="Agostini E."/>
        </authorList>
    </citation>
    <scope>NUCLEOTIDE SEQUENCE</scope>
    <source>
        <strain evidence="2">SFC 500-1A</strain>
    </source>
</reference>
<name>A0A8X8GDR0_ACIGI</name>
<feature type="signal peptide" evidence="1">
    <location>
        <begin position="1"/>
        <end position="23"/>
    </location>
</feature>
<comment type="caution">
    <text evidence="2">The sequence shown here is derived from an EMBL/GenBank/DDBJ whole genome shotgun (WGS) entry which is preliminary data.</text>
</comment>
<dbReference type="Proteomes" id="UP000887320">
    <property type="component" value="Unassembled WGS sequence"/>
</dbReference>
<evidence type="ECO:0000313" key="3">
    <source>
        <dbReference type="Proteomes" id="UP000887320"/>
    </source>
</evidence>
<accession>A0A8X8GDR0</accession>
<feature type="chain" id="PRO_5036474644" description="DUF4168 domain-containing protein" evidence="1">
    <location>
        <begin position="24"/>
        <end position="182"/>
    </location>
</feature>
<dbReference type="EMBL" id="JAHWXT010000001">
    <property type="protein sequence ID" value="MCF0262893.1"/>
    <property type="molecule type" value="Genomic_DNA"/>
</dbReference>
<keyword evidence="1" id="KW-0732">Signal</keyword>
<organism evidence="2 3">
    <name type="scientific">Acinetobacter guillouiae</name>
    <name type="common">Acinetobacter genomosp. 11</name>
    <dbReference type="NCBI Taxonomy" id="106649"/>
    <lineage>
        <taxon>Bacteria</taxon>
        <taxon>Pseudomonadati</taxon>
        <taxon>Pseudomonadota</taxon>
        <taxon>Gammaproteobacteria</taxon>
        <taxon>Moraxellales</taxon>
        <taxon>Moraxellaceae</taxon>
        <taxon>Acinetobacter</taxon>
    </lineage>
</organism>
<proteinExistence type="predicted"/>
<evidence type="ECO:0000256" key="1">
    <source>
        <dbReference type="SAM" id="SignalP"/>
    </source>
</evidence>
<dbReference type="AlphaFoldDB" id="A0A8X8GDR0"/>
<gene>
    <name evidence="2" type="ORF">KW868_00180</name>
</gene>
<sequence length="182" mass="21066">MNFIKYIIFPGLFLCLISIQSFASNTDSDAVERLAQGIITNQIWRLQYNESAKRIYQNQAENLIKNGLSTIEITDKEKQIIPQIVEIYQAIPENILRDPQFIAQIKQILLESLSSQEIEMLSQRDTTSSQELYTKLANIDTEIFIESNAAIHKAINDPQFIQQYRNKIGEIIQQLHHLDENK</sequence>
<evidence type="ECO:0008006" key="4">
    <source>
        <dbReference type="Google" id="ProtNLM"/>
    </source>
</evidence>
<protein>
    <recommendedName>
        <fullName evidence="4">DUF4168 domain-containing protein</fullName>
    </recommendedName>
</protein>